<dbReference type="Pfam" id="PF23389">
    <property type="entry name" value="Beta-prop_WDR19_1st"/>
    <property type="match status" value="1"/>
</dbReference>
<protein>
    <recommendedName>
        <fullName evidence="7">Anaphase-promoting complex subunit 4 WD40 domain-containing protein</fullName>
    </recommendedName>
</protein>
<sequence length="1174" mass="119092">MKLLFALSKGLGSGGVVFAWSALGEQLAAAGQPRAVLVHARDGSLLDRIELPTPGFSYGDRLPCARQLQWDPGSTRLAILPRGQAFALVYDVATRALTRVPTGRSGDEAARLAWAHEGALLALCSARGGLVLYNAADGSCVDVLNRHSRGMSCAVWGSGGRLALGGRDQQVTVSEAGAPDVYRGWGVRGDPREVALREGEAGVAAAVSVNVGGRSICVFSLDDGAEGEPGAVPLPLELRFDDSRGQVARHAWLSGGLLLVGFSIGMVAVLIAAGTKAGEELHAQKCLEAGMADMVLSADRSCAALVGGPDVRFLRLDGAHRGGAHEAPGMALTLKGCSVGSAAWSPDGHLFALATQDGQLRLYPPAWGGDSGGSAGGTGGGVSARVDLPVEPTLLALGPRHLAAAAGRQVWICDLPVAGRAAHAPLQLRHAAQVEAVALNAEHATVLCQGQGVRRVWPQPAGVRALFEDNAGDTYLFSALDGSMLRLPSVMGLAAALWDLEDCNCAILVSGGSPAAAAAVAAHTVVYTPVGLDGPSVRLVSTQSLPEGHRPLLLQGGVLACLTGTGSLASVLLDTHAPLKDSVETGAREEARLRQRLAAALALGKSGAALAAAKLLAGPAAWRQAGAAAVRVLDAATAARCYREAGDAALASALEGLSTCEDRSLLAGHLVELTTSDTDTAQALFLASSQPAAAVALRARLGQWPQALALAQRHDPAAIAPLLCQHGRALEQAGDHAAARDAFERALALGADPNPIIDPSHAGLPPATAAPDSGRLEAAADLCLAAKEDARAMELLVRAGALTKAAPLVQAAGSAPLHAAFAQACEGAGRLSEAAAAYEAAGDALAAVRATLAADPGQGSAAAAALALRMGSPAAAAAVVQHCQGSGTHAAAVEMLLLAGQPDAAFAAAAAHGVMAAFARALGTSGTHADCERAAAALEAAGEFMEAGSVRERRGQIVEAVALYIKAGGEALARAINIAAAAAAAGDASPADLLATHLEAAVAAEPRAHAAVTVIFGLEHADIFGSFRTCCRSQAARAGLLSAWQAAVAAGKPVPEAVAGALALVHSYLLAPRLERMGDHEGAARLLARCARRAGADFPAHAADLTADAVVACTRAGMRASAFELAATALRGPLADSLAPMQRRRLEAVVRRRDCEGEAEEARCACVHRQAHAD</sequence>
<dbReference type="EMBL" id="JALJOU010000078">
    <property type="protein sequence ID" value="KAK9824992.1"/>
    <property type="molecule type" value="Genomic_DNA"/>
</dbReference>
<proteinExistence type="predicted"/>
<dbReference type="GO" id="GO:0060271">
    <property type="term" value="P:cilium assembly"/>
    <property type="evidence" value="ECO:0007669"/>
    <property type="project" value="TreeGrafter"/>
</dbReference>
<evidence type="ECO:0000313" key="6">
    <source>
        <dbReference type="Proteomes" id="UP001445335"/>
    </source>
</evidence>
<comment type="caution">
    <text evidence="5">The sequence shown here is derived from an EMBL/GenBank/DDBJ whole genome shotgun (WGS) entry which is preliminary data.</text>
</comment>
<keyword evidence="6" id="KW-1185">Reference proteome</keyword>
<dbReference type="Proteomes" id="UP001445335">
    <property type="component" value="Unassembled WGS sequence"/>
</dbReference>
<reference evidence="5 6" key="1">
    <citation type="journal article" date="2024" name="Nat. Commun.">
        <title>Phylogenomics reveals the evolutionary origins of lichenization in chlorophyte algae.</title>
        <authorList>
            <person name="Puginier C."/>
            <person name="Libourel C."/>
            <person name="Otte J."/>
            <person name="Skaloud P."/>
            <person name="Haon M."/>
            <person name="Grisel S."/>
            <person name="Petersen M."/>
            <person name="Berrin J.G."/>
            <person name="Delaux P.M."/>
            <person name="Dal Grande F."/>
            <person name="Keller J."/>
        </authorList>
    </citation>
    <scope>NUCLEOTIDE SEQUENCE [LARGE SCALE GENOMIC DNA]</scope>
    <source>
        <strain evidence="5 6">SAG 245.80</strain>
    </source>
</reference>
<dbReference type="PANTHER" id="PTHR14920">
    <property type="entry name" value="OSMOTIC AVOIDANCE ABNORMAL PROTEIN 1/WD REPEAT MEMBRANE PROTEIN"/>
    <property type="match status" value="1"/>
</dbReference>
<dbReference type="InterPro" id="IPR057855">
    <property type="entry name" value="Beta-prop_WDR19_1st"/>
</dbReference>
<dbReference type="PANTHER" id="PTHR14920:SF0">
    <property type="entry name" value="WD REPEAT DOMAIN 19"/>
    <property type="match status" value="1"/>
</dbReference>
<dbReference type="AlphaFoldDB" id="A0AAW1QU44"/>
<dbReference type="GO" id="GO:0030991">
    <property type="term" value="C:intraciliary transport particle A"/>
    <property type="evidence" value="ECO:0007669"/>
    <property type="project" value="TreeGrafter"/>
</dbReference>
<dbReference type="InterPro" id="IPR015943">
    <property type="entry name" value="WD40/YVTN_repeat-like_dom_sf"/>
</dbReference>
<name>A0AAW1QU44_9CHLO</name>
<dbReference type="SUPFAM" id="SSF50969">
    <property type="entry name" value="YVTN repeat-like/Quinoprotein amine dehydrogenase"/>
    <property type="match status" value="1"/>
</dbReference>
<dbReference type="Gene3D" id="2.130.10.10">
    <property type="entry name" value="YVTN repeat-like/Quinoprotein amine dehydrogenase"/>
    <property type="match status" value="1"/>
</dbReference>
<dbReference type="SMART" id="SM00320">
    <property type="entry name" value="WD40"/>
    <property type="match status" value="2"/>
</dbReference>
<dbReference type="GO" id="GO:0035721">
    <property type="term" value="P:intraciliary retrograde transport"/>
    <property type="evidence" value="ECO:0007669"/>
    <property type="project" value="InterPro"/>
</dbReference>
<organism evidence="5 6">
    <name type="scientific">Elliptochloris bilobata</name>
    <dbReference type="NCBI Taxonomy" id="381761"/>
    <lineage>
        <taxon>Eukaryota</taxon>
        <taxon>Viridiplantae</taxon>
        <taxon>Chlorophyta</taxon>
        <taxon>core chlorophytes</taxon>
        <taxon>Trebouxiophyceae</taxon>
        <taxon>Trebouxiophyceae incertae sedis</taxon>
        <taxon>Elliptochloris clade</taxon>
        <taxon>Elliptochloris</taxon>
    </lineage>
</organism>
<dbReference type="InterPro" id="IPR011990">
    <property type="entry name" value="TPR-like_helical_dom_sf"/>
</dbReference>
<dbReference type="SUPFAM" id="SSF48452">
    <property type="entry name" value="TPR-like"/>
    <property type="match status" value="1"/>
</dbReference>
<evidence type="ECO:0000313" key="5">
    <source>
        <dbReference type="EMBL" id="KAK9824992.1"/>
    </source>
</evidence>
<dbReference type="Pfam" id="PF15911">
    <property type="entry name" value="Beta-prop_WDR19_2nd"/>
    <property type="match status" value="1"/>
</dbReference>
<evidence type="ECO:0000259" key="4">
    <source>
        <dbReference type="Pfam" id="PF23389"/>
    </source>
</evidence>
<feature type="domain" description="WDR19 WD40 repeat" evidence="3">
    <location>
        <begin position="451"/>
        <end position="576"/>
    </location>
</feature>
<evidence type="ECO:0000256" key="2">
    <source>
        <dbReference type="ARBA" id="ARBA00022737"/>
    </source>
</evidence>
<dbReference type="InterPro" id="IPR040379">
    <property type="entry name" value="WDR19/dyf-2"/>
</dbReference>
<dbReference type="GO" id="GO:0005929">
    <property type="term" value="C:cilium"/>
    <property type="evidence" value="ECO:0007669"/>
    <property type="project" value="TreeGrafter"/>
</dbReference>
<evidence type="ECO:0000259" key="3">
    <source>
        <dbReference type="Pfam" id="PF15911"/>
    </source>
</evidence>
<evidence type="ECO:0008006" key="7">
    <source>
        <dbReference type="Google" id="ProtNLM"/>
    </source>
</evidence>
<dbReference type="InterPro" id="IPR011044">
    <property type="entry name" value="Quino_amine_DH_bsu"/>
</dbReference>
<feature type="domain" description="WDR19 first beta-propeller" evidence="4">
    <location>
        <begin position="16"/>
        <end position="358"/>
    </location>
</feature>
<keyword evidence="2" id="KW-0677">Repeat</keyword>
<gene>
    <name evidence="5" type="ORF">WJX81_005508</name>
</gene>
<accession>A0AAW1QU44</accession>
<keyword evidence="1" id="KW-0853">WD repeat</keyword>
<evidence type="ECO:0000256" key="1">
    <source>
        <dbReference type="ARBA" id="ARBA00022574"/>
    </source>
</evidence>
<dbReference type="SUPFAM" id="SSF69322">
    <property type="entry name" value="Tricorn protease domain 2"/>
    <property type="match status" value="1"/>
</dbReference>
<dbReference type="InterPro" id="IPR039468">
    <property type="entry name" value="WDR19_WD40_rpt"/>
</dbReference>
<dbReference type="Gene3D" id="1.25.40.470">
    <property type="match status" value="1"/>
</dbReference>
<dbReference type="InterPro" id="IPR001680">
    <property type="entry name" value="WD40_rpt"/>
</dbReference>